<accession>A0A1R0F9S9</accession>
<sequence length="60" mass="6676">MICSGGCLGFFIDTAAVTCMPALRHKLSLEGLIKSGLIDEDVLHRLLKCWYELYETEGTL</sequence>
<proteinExistence type="predicted"/>
<evidence type="ECO:0000313" key="2">
    <source>
        <dbReference type="Proteomes" id="UP000187344"/>
    </source>
</evidence>
<dbReference type="AlphaFoldDB" id="A0A1R0F9S9"/>
<keyword evidence="2" id="KW-1185">Reference proteome</keyword>
<gene>
    <name evidence="1" type="ORF">PEB0149_010820</name>
</gene>
<reference evidence="1 2" key="1">
    <citation type="submission" date="2016-12" db="EMBL/GenBank/DDBJ databases">
        <title>Comparative genomics of Bartonella apis.</title>
        <authorList>
            <person name="Engel P."/>
        </authorList>
    </citation>
    <scope>NUCLEOTIDE SEQUENCE [LARGE SCALE GENOMIC DNA]</scope>
    <source>
        <strain evidence="1 2">PEB0149</strain>
    </source>
</reference>
<name>A0A1R0F9S9_9HYPH</name>
<organism evidence="1 2">
    <name type="scientific">Bartonella apis</name>
    <dbReference type="NCBI Taxonomy" id="1686310"/>
    <lineage>
        <taxon>Bacteria</taxon>
        <taxon>Pseudomonadati</taxon>
        <taxon>Pseudomonadota</taxon>
        <taxon>Alphaproteobacteria</taxon>
        <taxon>Hyphomicrobiales</taxon>
        <taxon>Bartonellaceae</taxon>
        <taxon>Bartonella</taxon>
    </lineage>
</organism>
<dbReference type="EMBL" id="LXYT01000001">
    <property type="protein sequence ID" value="OLY43649.1"/>
    <property type="molecule type" value="Genomic_DNA"/>
</dbReference>
<protein>
    <submittedName>
        <fullName evidence="1">Uncharacterized protein</fullName>
    </submittedName>
</protein>
<dbReference type="Proteomes" id="UP000187344">
    <property type="component" value="Unassembled WGS sequence"/>
</dbReference>
<evidence type="ECO:0000313" key="1">
    <source>
        <dbReference type="EMBL" id="OLY43649.1"/>
    </source>
</evidence>
<comment type="caution">
    <text evidence="1">The sequence shown here is derived from an EMBL/GenBank/DDBJ whole genome shotgun (WGS) entry which is preliminary data.</text>
</comment>